<name>A0ABW7CXJ7_9GAMM</name>
<dbReference type="PANTHER" id="PTHR32060:SF30">
    <property type="entry name" value="CARBOXY-TERMINAL PROCESSING PROTEASE CTPA"/>
    <property type="match status" value="1"/>
</dbReference>
<dbReference type="PANTHER" id="PTHR32060">
    <property type="entry name" value="TAIL-SPECIFIC PROTEASE"/>
    <property type="match status" value="1"/>
</dbReference>
<dbReference type="RefSeq" id="WP_394162513.1">
    <property type="nucleotide sequence ID" value="NZ_JBHGCJ010000004.1"/>
</dbReference>
<dbReference type="SUPFAM" id="SSF52096">
    <property type="entry name" value="ClpP/crotonase"/>
    <property type="match status" value="1"/>
</dbReference>
<evidence type="ECO:0000313" key="4">
    <source>
        <dbReference type="Proteomes" id="UP001605261"/>
    </source>
</evidence>
<dbReference type="EC" id="3.4.-.-" evidence="3"/>
<comment type="caution">
    <text evidence="3">The sequence shown here is derived from an EMBL/GenBank/DDBJ whole genome shotgun (WGS) entry which is preliminary data.</text>
</comment>
<evidence type="ECO:0000259" key="2">
    <source>
        <dbReference type="SMART" id="SM00245"/>
    </source>
</evidence>
<proteinExistence type="predicted"/>
<feature type="domain" description="Tail specific protease" evidence="2">
    <location>
        <begin position="229"/>
        <end position="426"/>
    </location>
</feature>
<sequence length="443" mass="46362">MPRTAMFLLLALLSSGASADTVWTGTSPLSVTRGAGDILETRGGAITLSAESTGDKAFVGAITSLDAGPFQGREARLAGSVQVTDGNGIATLWIRADGPTGRLAFASSGDEPVHLADGAQARELRLYIPSGTTHLKLGATLNSPGRVAVEHLTLTAQDAPSGGVSAYDVVAYALATIRANALNADKVDWPTVQQAQLTPELKQRPAQEAYGRIRKVLDALADRHSFLQSPNEALAYRQRAVATRAIEVRPMQDLGYVLVPGLRGTDAAAGEAFATGLCEQIARLAPASTKGWILDLRQNTGGNMWPMLSGVHALLGDGEVGAFRDRNGVATSWRARAPKACGADLAHHRVAVLVGPKTGSSGEAVAVSFRARPGTRFFGQPTAGLATANRGYPLPDGGALRLTRAMMLDRSGVAYPHGIQPEQPVPSDQDAIEAAAAWLRSMP</sequence>
<gene>
    <name evidence="3" type="ORF">ACEU0G_003003</name>
</gene>
<reference evidence="3 4" key="1">
    <citation type="submission" date="2024-09" db="EMBL/GenBank/DDBJ databases">
        <authorList>
            <consortium name="All-Russian atlas of soil microorganisms"/>
            <consortium name="as a basis for the search for new antimicrobial producers and enzymes with unique properties"/>
            <person name="Sokolova E.A."/>
            <person name="Voronina E.N."/>
        </authorList>
    </citation>
    <scope>NUCLEOTIDE SEQUENCE [LARGE SCALE GENOMIC DNA]</scope>
    <source>
        <strain evidence="3 4">AF-22b-331.1</strain>
    </source>
</reference>
<keyword evidence="3" id="KW-0378">Hydrolase</keyword>
<evidence type="ECO:0000256" key="1">
    <source>
        <dbReference type="SAM" id="SignalP"/>
    </source>
</evidence>
<dbReference type="InterPro" id="IPR029045">
    <property type="entry name" value="ClpP/crotonase-like_dom_sf"/>
</dbReference>
<organism evidence="3 4">
    <name type="scientific">Stenotrophomonas nematodicola</name>
    <dbReference type="NCBI Taxonomy" id="2656746"/>
    <lineage>
        <taxon>Bacteria</taxon>
        <taxon>Pseudomonadati</taxon>
        <taxon>Pseudomonadota</taxon>
        <taxon>Gammaproteobacteria</taxon>
        <taxon>Lysobacterales</taxon>
        <taxon>Lysobacteraceae</taxon>
        <taxon>Stenotrophomonas</taxon>
    </lineage>
</organism>
<dbReference type="Pfam" id="PF03572">
    <property type="entry name" value="Peptidase_S41"/>
    <property type="match status" value="1"/>
</dbReference>
<accession>A0ABW7CXJ7</accession>
<dbReference type="Gene3D" id="3.90.226.10">
    <property type="entry name" value="2-enoyl-CoA Hydratase, Chain A, domain 1"/>
    <property type="match status" value="1"/>
</dbReference>
<protein>
    <submittedName>
        <fullName evidence="3">S41 family peptidase</fullName>
        <ecNumber evidence="3">3.4.-.-</ecNumber>
    </submittedName>
</protein>
<dbReference type="Proteomes" id="UP001605261">
    <property type="component" value="Unassembled WGS sequence"/>
</dbReference>
<dbReference type="CDD" id="cd06567">
    <property type="entry name" value="Peptidase_S41"/>
    <property type="match status" value="1"/>
</dbReference>
<dbReference type="GO" id="GO:0016787">
    <property type="term" value="F:hydrolase activity"/>
    <property type="evidence" value="ECO:0007669"/>
    <property type="project" value="UniProtKB-KW"/>
</dbReference>
<keyword evidence="4" id="KW-1185">Reference proteome</keyword>
<evidence type="ECO:0000313" key="3">
    <source>
        <dbReference type="EMBL" id="MFG6109002.1"/>
    </source>
</evidence>
<feature type="chain" id="PRO_5047306582" evidence="1">
    <location>
        <begin position="20"/>
        <end position="443"/>
    </location>
</feature>
<dbReference type="EMBL" id="JBHGCJ010000004">
    <property type="protein sequence ID" value="MFG6109002.1"/>
    <property type="molecule type" value="Genomic_DNA"/>
</dbReference>
<dbReference type="InterPro" id="IPR005151">
    <property type="entry name" value="Tail-specific_protease"/>
</dbReference>
<dbReference type="SMART" id="SM00245">
    <property type="entry name" value="TSPc"/>
    <property type="match status" value="1"/>
</dbReference>
<feature type="signal peptide" evidence="1">
    <location>
        <begin position="1"/>
        <end position="19"/>
    </location>
</feature>
<keyword evidence="1" id="KW-0732">Signal</keyword>